<sequence>MGNYHAVYKPATLKDTLDLAAALSVNSTLKQGVGKALEERVAKALGLHSAPPTVSYDSSVKTISQNFENVLTKLNDLRTAIVDNGDHTTYGKYDHLASSSGEVTCVEICTDHILTILPRLYATLNFLLFKVDDTYTNLGGEWENQECNSGNHVDNSKSLNQWLTDTGSTGIPSSSGSPLKSSATLLPGGYVNSKLSQQRGGDIVGTLNDLLIDSGLGDDGFLQHLFLDLGVLGEWSACSTAACLVIVRVLCENFGFSKIQIDMHNVLGQAINDVLSSIKPLTPWENDEDDEALLTALFDGRPDSYLKRLQHGAFKKCMTMFHDKLGSLIENLNSLKTDCTQWSQQGLKDATISGPFGYGFSFGGKWKSNWSDQIRSQIPAAITKLTTDLTKLQQILKQHFNASGSSAGSIAGSLLGTAAVGGAGAAVALNVGGVTTAVKGAIGIFK</sequence>
<reference evidence="1 2" key="1">
    <citation type="submission" date="2021-06" db="EMBL/GenBank/DDBJ databases">
        <title>Genome sequence of Babesia caballi.</title>
        <authorList>
            <person name="Yamagishi J."/>
            <person name="Kidaka T."/>
            <person name="Ochi A."/>
        </authorList>
    </citation>
    <scope>NUCLEOTIDE SEQUENCE [LARGE SCALE GENOMIC DNA]</scope>
    <source>
        <strain evidence="1">USDA-D6B2</strain>
    </source>
</reference>
<dbReference type="AlphaFoldDB" id="A0AAV4LNG3"/>
<accession>A0AAV4LNG3</accession>
<keyword evidence="2" id="KW-1185">Reference proteome</keyword>
<evidence type="ECO:0000313" key="2">
    <source>
        <dbReference type="Proteomes" id="UP001497744"/>
    </source>
</evidence>
<comment type="caution">
    <text evidence="1">The sequence shown here is derived from an EMBL/GenBank/DDBJ whole genome shotgun (WGS) entry which is preliminary data.</text>
</comment>
<dbReference type="GeneID" id="94192620"/>
<gene>
    <name evidence="1" type="ORF">BcabD6B2_05720</name>
</gene>
<dbReference type="Proteomes" id="UP001497744">
    <property type="component" value="Unassembled WGS sequence"/>
</dbReference>
<evidence type="ECO:0000313" key="1">
    <source>
        <dbReference type="EMBL" id="GIX61137.1"/>
    </source>
</evidence>
<dbReference type="RefSeq" id="XP_067713208.1">
    <property type="nucleotide sequence ID" value="XM_067857107.1"/>
</dbReference>
<protein>
    <submittedName>
        <fullName evidence="1">Secreted antigen 1</fullName>
    </submittedName>
</protein>
<organism evidence="1 2">
    <name type="scientific">Babesia caballi</name>
    <dbReference type="NCBI Taxonomy" id="5871"/>
    <lineage>
        <taxon>Eukaryota</taxon>
        <taxon>Sar</taxon>
        <taxon>Alveolata</taxon>
        <taxon>Apicomplexa</taxon>
        <taxon>Aconoidasida</taxon>
        <taxon>Piroplasmida</taxon>
        <taxon>Babesiidae</taxon>
        <taxon>Babesia</taxon>
    </lineage>
</organism>
<name>A0AAV4LNG3_BABCB</name>
<proteinExistence type="predicted"/>
<dbReference type="EMBL" id="BPLF01000001">
    <property type="protein sequence ID" value="GIX61137.1"/>
    <property type="molecule type" value="Genomic_DNA"/>
</dbReference>